<feature type="compositionally biased region" description="Basic and acidic residues" evidence="1">
    <location>
        <begin position="115"/>
        <end position="126"/>
    </location>
</feature>
<sequence length="135" mass="15186">MAPADRKMSSSDVNQFDTEMRMATIPFQTLPPAQQVPSSWTCSVTVRVKASPSDPGQENLTRTWFSTTSLRMLTMGSSDRSNAMSRACRQFRSTISRTPFLPRLFRPQYRGKPRALREDSGTHWEGSRTSPSPAI</sequence>
<evidence type="ECO:0000313" key="2">
    <source>
        <dbReference type="EMBL" id="MPM21234.1"/>
    </source>
</evidence>
<reference evidence="2" key="1">
    <citation type="submission" date="2019-08" db="EMBL/GenBank/DDBJ databases">
        <authorList>
            <person name="Kucharzyk K."/>
            <person name="Murdoch R.W."/>
            <person name="Higgins S."/>
            <person name="Loffler F."/>
        </authorList>
    </citation>
    <scope>NUCLEOTIDE SEQUENCE</scope>
</reference>
<comment type="caution">
    <text evidence="2">The sequence shown here is derived from an EMBL/GenBank/DDBJ whole genome shotgun (WGS) entry which is preliminary data.</text>
</comment>
<evidence type="ECO:0000256" key="1">
    <source>
        <dbReference type="SAM" id="MobiDB-lite"/>
    </source>
</evidence>
<protein>
    <submittedName>
        <fullName evidence="2">Uncharacterized protein</fullName>
    </submittedName>
</protein>
<dbReference type="EMBL" id="VSSQ01003550">
    <property type="protein sequence ID" value="MPM21234.1"/>
    <property type="molecule type" value="Genomic_DNA"/>
</dbReference>
<dbReference type="AlphaFoldDB" id="A0A644Y4Y2"/>
<name>A0A644Y4Y2_9ZZZZ</name>
<feature type="region of interest" description="Disordered" evidence="1">
    <location>
        <begin position="106"/>
        <end position="135"/>
    </location>
</feature>
<organism evidence="2">
    <name type="scientific">bioreactor metagenome</name>
    <dbReference type="NCBI Taxonomy" id="1076179"/>
    <lineage>
        <taxon>unclassified sequences</taxon>
        <taxon>metagenomes</taxon>
        <taxon>ecological metagenomes</taxon>
    </lineage>
</organism>
<proteinExistence type="predicted"/>
<accession>A0A644Y4Y2</accession>
<gene>
    <name evidence="2" type="ORF">SDC9_67678</name>
</gene>